<sequence length="559" mass="57834">MRFTVKRLLISAVVLLLAATGGLAWAALHGTARLADDTNEIAENWLPSVKAVTELEVAISAMRIAEGAHVMSTSIEEMARAEKDMDAAAARVASVRAKYERLISSDFERQTYERLSQQWQAYIDRRAALVDLSRANQNDAAAALFRTELRATFDEAMATAESLVALNDKSAAAAREQSVVTASSVQAITVIATCVVALLGLGTLAYIIVGVTTPISRLTSAMTDVAGGNLAREIPYDGRRNEIGDMAGALAVFRDNLAETERLRQERAEAERAAAAQRKAEMNELAERFEAAVGGIVEMVSSASTELQAAAQNLTATAEQTTAQAAAVAAAAEEAAVNVQTVAAAIEELSASASEIGEQVSQSTAIAGRAVGEADQTNARMGNLRVDAEKVGAVVGMIGDIAAQTNLLALNATIESARAGEAGRGFAVVAQEVKSLAEQTAKATAEISAQIGGMQGSTTEAVTAISSIGRTIGDISGIAAAIVAAVEEQGATTAEVARNVQQAALGASEVTANIAGVSQAAEVSAAAATQVLSSASELSRQSETLRAEVRKFVDSVRAA</sequence>
<dbReference type="Gene3D" id="1.10.287.950">
    <property type="entry name" value="Methyl-accepting chemotaxis protein"/>
    <property type="match status" value="1"/>
</dbReference>
<keyword evidence="5" id="KW-0472">Membrane</keyword>
<dbReference type="InterPro" id="IPR024478">
    <property type="entry name" value="HlyB_4HB_MCP"/>
</dbReference>
<keyword evidence="1 3" id="KW-0807">Transducer</keyword>
<dbReference type="GO" id="GO:0006935">
    <property type="term" value="P:chemotaxis"/>
    <property type="evidence" value="ECO:0007669"/>
    <property type="project" value="InterPro"/>
</dbReference>
<feature type="coiled-coil region" evidence="4">
    <location>
        <begin position="253"/>
        <end position="324"/>
    </location>
</feature>
<keyword evidence="4" id="KW-0175">Coiled coil</keyword>
<evidence type="ECO:0000313" key="9">
    <source>
        <dbReference type="EMBL" id="SHO61608.1"/>
    </source>
</evidence>
<dbReference type="SMART" id="SM00304">
    <property type="entry name" value="HAMP"/>
    <property type="match status" value="1"/>
</dbReference>
<evidence type="ECO:0000256" key="4">
    <source>
        <dbReference type="SAM" id="Coils"/>
    </source>
</evidence>
<organism evidence="9 10">
    <name type="scientific">Pseudoxanthobacter soli DSM 19599</name>
    <dbReference type="NCBI Taxonomy" id="1123029"/>
    <lineage>
        <taxon>Bacteria</taxon>
        <taxon>Pseudomonadati</taxon>
        <taxon>Pseudomonadota</taxon>
        <taxon>Alphaproteobacteria</taxon>
        <taxon>Hyphomicrobiales</taxon>
        <taxon>Segnochrobactraceae</taxon>
        <taxon>Pseudoxanthobacter</taxon>
    </lineage>
</organism>
<keyword evidence="5" id="KW-1133">Transmembrane helix</keyword>
<dbReference type="OrthoDB" id="9814202at2"/>
<proteinExistence type="inferred from homology"/>
<protein>
    <submittedName>
        <fullName evidence="9">Methyl-accepting chemotaxis protein</fullName>
    </submittedName>
</protein>
<dbReference type="GO" id="GO:0004888">
    <property type="term" value="F:transmembrane signaling receptor activity"/>
    <property type="evidence" value="ECO:0007669"/>
    <property type="project" value="InterPro"/>
</dbReference>
<evidence type="ECO:0000256" key="3">
    <source>
        <dbReference type="PROSITE-ProRule" id="PRU00284"/>
    </source>
</evidence>
<dbReference type="PANTHER" id="PTHR32089">
    <property type="entry name" value="METHYL-ACCEPTING CHEMOTAXIS PROTEIN MCPB"/>
    <property type="match status" value="1"/>
</dbReference>
<dbReference type="CDD" id="cd19411">
    <property type="entry name" value="MCP2201-like_sensor"/>
    <property type="match status" value="1"/>
</dbReference>
<dbReference type="Pfam" id="PF12729">
    <property type="entry name" value="4HB_MCP_1"/>
    <property type="match status" value="1"/>
</dbReference>
<dbReference type="Proteomes" id="UP000186406">
    <property type="component" value="Unassembled WGS sequence"/>
</dbReference>
<dbReference type="GO" id="GO:0016020">
    <property type="term" value="C:membrane"/>
    <property type="evidence" value="ECO:0007669"/>
    <property type="project" value="InterPro"/>
</dbReference>
<feature type="signal peptide" evidence="6">
    <location>
        <begin position="1"/>
        <end position="26"/>
    </location>
</feature>
<dbReference type="SUPFAM" id="SSF58104">
    <property type="entry name" value="Methyl-accepting chemotaxis protein (MCP) signaling domain"/>
    <property type="match status" value="1"/>
</dbReference>
<dbReference type="CDD" id="cd06225">
    <property type="entry name" value="HAMP"/>
    <property type="match status" value="1"/>
</dbReference>
<dbReference type="RefSeq" id="WP_073625849.1">
    <property type="nucleotide sequence ID" value="NZ_FRXO01000001.1"/>
</dbReference>
<dbReference type="SMART" id="SM00283">
    <property type="entry name" value="MA"/>
    <property type="match status" value="1"/>
</dbReference>
<evidence type="ECO:0000256" key="5">
    <source>
        <dbReference type="SAM" id="Phobius"/>
    </source>
</evidence>
<comment type="similarity">
    <text evidence="2">Belongs to the methyl-accepting chemotaxis (MCP) protein family.</text>
</comment>
<dbReference type="Gene3D" id="6.10.340.10">
    <property type="match status" value="1"/>
</dbReference>
<dbReference type="InterPro" id="IPR004089">
    <property type="entry name" value="MCPsignal_dom"/>
</dbReference>
<dbReference type="InterPro" id="IPR047347">
    <property type="entry name" value="YvaQ-like_sensor"/>
</dbReference>
<evidence type="ECO:0000256" key="1">
    <source>
        <dbReference type="ARBA" id="ARBA00023224"/>
    </source>
</evidence>
<dbReference type="PROSITE" id="PS50885">
    <property type="entry name" value="HAMP"/>
    <property type="match status" value="1"/>
</dbReference>
<evidence type="ECO:0000313" key="10">
    <source>
        <dbReference type="Proteomes" id="UP000186406"/>
    </source>
</evidence>
<dbReference type="STRING" id="1123029.SAMN02745172_00829"/>
<feature type="chain" id="PRO_5012093857" evidence="6">
    <location>
        <begin position="27"/>
        <end position="559"/>
    </location>
</feature>
<feature type="coiled-coil region" evidence="4">
    <location>
        <begin position="71"/>
        <end position="98"/>
    </location>
</feature>
<evidence type="ECO:0000259" key="7">
    <source>
        <dbReference type="PROSITE" id="PS50111"/>
    </source>
</evidence>
<feature type="domain" description="Methyl-accepting transducer" evidence="7">
    <location>
        <begin position="303"/>
        <end position="539"/>
    </location>
</feature>
<feature type="domain" description="HAMP" evidence="8">
    <location>
        <begin position="209"/>
        <end position="262"/>
    </location>
</feature>
<keyword evidence="10" id="KW-1185">Reference proteome</keyword>
<evidence type="ECO:0000259" key="8">
    <source>
        <dbReference type="PROSITE" id="PS50885"/>
    </source>
</evidence>
<dbReference type="Pfam" id="PF00015">
    <property type="entry name" value="MCPsignal"/>
    <property type="match status" value="1"/>
</dbReference>
<dbReference type="PROSITE" id="PS50111">
    <property type="entry name" value="CHEMOTAXIS_TRANSDUC_2"/>
    <property type="match status" value="1"/>
</dbReference>
<dbReference type="PRINTS" id="PR00260">
    <property type="entry name" value="CHEMTRNSDUCR"/>
</dbReference>
<dbReference type="AlphaFoldDB" id="A0A1M7Z9J0"/>
<reference evidence="9 10" key="1">
    <citation type="submission" date="2016-12" db="EMBL/GenBank/DDBJ databases">
        <authorList>
            <person name="Song W.-J."/>
            <person name="Kurnit D.M."/>
        </authorList>
    </citation>
    <scope>NUCLEOTIDE SEQUENCE [LARGE SCALE GENOMIC DNA]</scope>
    <source>
        <strain evidence="9 10">DSM 19599</strain>
    </source>
</reference>
<keyword evidence="6" id="KW-0732">Signal</keyword>
<dbReference type="EMBL" id="FRXO01000001">
    <property type="protein sequence ID" value="SHO61608.1"/>
    <property type="molecule type" value="Genomic_DNA"/>
</dbReference>
<accession>A0A1M7Z9J0</accession>
<dbReference type="GO" id="GO:0007165">
    <property type="term" value="P:signal transduction"/>
    <property type="evidence" value="ECO:0007669"/>
    <property type="project" value="UniProtKB-KW"/>
</dbReference>
<feature type="transmembrane region" description="Helical" evidence="5">
    <location>
        <begin position="187"/>
        <end position="209"/>
    </location>
</feature>
<dbReference type="InterPro" id="IPR004090">
    <property type="entry name" value="Chemotax_Me-accpt_rcpt"/>
</dbReference>
<evidence type="ECO:0000256" key="6">
    <source>
        <dbReference type="SAM" id="SignalP"/>
    </source>
</evidence>
<gene>
    <name evidence="9" type="ORF">SAMN02745172_00829</name>
</gene>
<keyword evidence="5" id="KW-0812">Transmembrane</keyword>
<name>A0A1M7Z9J0_9HYPH</name>
<dbReference type="InterPro" id="IPR003660">
    <property type="entry name" value="HAMP_dom"/>
</dbReference>
<dbReference type="Pfam" id="PF00672">
    <property type="entry name" value="HAMP"/>
    <property type="match status" value="1"/>
</dbReference>
<dbReference type="PANTHER" id="PTHR32089:SF112">
    <property type="entry name" value="LYSOZYME-LIKE PROTEIN-RELATED"/>
    <property type="match status" value="1"/>
</dbReference>
<evidence type="ECO:0000256" key="2">
    <source>
        <dbReference type="ARBA" id="ARBA00029447"/>
    </source>
</evidence>